<dbReference type="OrthoDB" id="853636at2"/>
<feature type="transmembrane region" description="Helical" evidence="1">
    <location>
        <begin position="7"/>
        <end position="29"/>
    </location>
</feature>
<sequence length="147" mass="16254">MRTEKKFIAGIARGLAYYAGGTALVWLTYLLFGWEYAHAPAAYHLVGLLVLVIGAVLLIRRLISVFTTPADAHNKGALLVHTLAVVGFILFFKLIILNGALKRDTGDFETSEALSLDHKAQTVLLTNKRQDTLYYQSADSVYVKNLQ</sequence>
<dbReference type="Proteomes" id="UP000245466">
    <property type="component" value="Unassembled WGS sequence"/>
</dbReference>
<protein>
    <submittedName>
        <fullName evidence="2">Uncharacterized protein</fullName>
    </submittedName>
</protein>
<name>A0A2U1B6B8_9BACT</name>
<keyword evidence="3" id="KW-1185">Reference proteome</keyword>
<feature type="transmembrane region" description="Helical" evidence="1">
    <location>
        <begin position="79"/>
        <end position="101"/>
    </location>
</feature>
<gene>
    <name evidence="2" type="ORF">C8E01_101441</name>
</gene>
<evidence type="ECO:0000256" key="1">
    <source>
        <dbReference type="SAM" id="Phobius"/>
    </source>
</evidence>
<keyword evidence="1" id="KW-0812">Transmembrane</keyword>
<keyword evidence="1" id="KW-1133">Transmembrane helix</keyword>
<reference evidence="2 3" key="1">
    <citation type="submission" date="2018-04" db="EMBL/GenBank/DDBJ databases">
        <title>Genomic Encyclopedia of Type Strains, Phase IV (KMG-IV): sequencing the most valuable type-strain genomes for metagenomic binning, comparative biology and taxonomic classification.</title>
        <authorList>
            <person name="Goeker M."/>
        </authorList>
    </citation>
    <scope>NUCLEOTIDE SEQUENCE [LARGE SCALE GENOMIC DNA]</scope>
    <source>
        <strain evidence="2 3">DSM 100231</strain>
    </source>
</reference>
<evidence type="ECO:0000313" key="3">
    <source>
        <dbReference type="Proteomes" id="UP000245466"/>
    </source>
</evidence>
<organism evidence="2 3">
    <name type="scientific">Pontibacter virosus</name>
    <dbReference type="NCBI Taxonomy" id="1765052"/>
    <lineage>
        <taxon>Bacteria</taxon>
        <taxon>Pseudomonadati</taxon>
        <taxon>Bacteroidota</taxon>
        <taxon>Cytophagia</taxon>
        <taxon>Cytophagales</taxon>
        <taxon>Hymenobacteraceae</taxon>
        <taxon>Pontibacter</taxon>
    </lineage>
</organism>
<evidence type="ECO:0000313" key="2">
    <source>
        <dbReference type="EMBL" id="PVY44077.1"/>
    </source>
</evidence>
<comment type="caution">
    <text evidence="2">The sequence shown here is derived from an EMBL/GenBank/DDBJ whole genome shotgun (WGS) entry which is preliminary data.</text>
</comment>
<accession>A0A2U1B6B8</accession>
<dbReference type="RefSeq" id="WP_116541702.1">
    <property type="nucleotide sequence ID" value="NZ_QEKI01000001.1"/>
</dbReference>
<feature type="transmembrane region" description="Helical" evidence="1">
    <location>
        <begin position="41"/>
        <end position="59"/>
    </location>
</feature>
<keyword evidence="1" id="KW-0472">Membrane</keyword>
<dbReference type="AlphaFoldDB" id="A0A2U1B6B8"/>
<dbReference type="EMBL" id="QEKI01000001">
    <property type="protein sequence ID" value="PVY44077.1"/>
    <property type="molecule type" value="Genomic_DNA"/>
</dbReference>
<proteinExistence type="predicted"/>